<dbReference type="AlphaFoldDB" id="A0A6G0VZJ2"/>
<accession>A0A6G0VZJ2</accession>
<keyword evidence="1" id="KW-0808">Transferase</keyword>
<protein>
    <submittedName>
        <fullName evidence="1">RNA-directed DNA polymerase from mobile element jockey</fullName>
    </submittedName>
</protein>
<comment type="caution">
    <text evidence="1">The sequence shown here is derived from an EMBL/GenBank/DDBJ whole genome shotgun (WGS) entry which is preliminary data.</text>
</comment>
<feature type="non-terminal residue" evidence="1">
    <location>
        <position position="171"/>
    </location>
</feature>
<evidence type="ECO:0000313" key="1">
    <source>
        <dbReference type="EMBL" id="KAF0713711.1"/>
    </source>
</evidence>
<keyword evidence="1" id="KW-0548">Nucleotidyltransferase</keyword>
<keyword evidence="2" id="KW-1185">Reference proteome</keyword>
<reference evidence="1 2" key="1">
    <citation type="submission" date="2019-08" db="EMBL/GenBank/DDBJ databases">
        <title>Whole genome of Aphis craccivora.</title>
        <authorList>
            <person name="Voronova N.V."/>
            <person name="Shulinski R.S."/>
            <person name="Bandarenka Y.V."/>
            <person name="Zhorov D.G."/>
            <person name="Warner D."/>
        </authorList>
    </citation>
    <scope>NUCLEOTIDE SEQUENCE [LARGE SCALE GENOMIC DNA]</scope>
    <source>
        <strain evidence="1">180601</strain>
        <tissue evidence="1">Whole Body</tissue>
    </source>
</reference>
<organism evidence="1 2">
    <name type="scientific">Aphis craccivora</name>
    <name type="common">Cowpea aphid</name>
    <dbReference type="NCBI Taxonomy" id="307492"/>
    <lineage>
        <taxon>Eukaryota</taxon>
        <taxon>Metazoa</taxon>
        <taxon>Ecdysozoa</taxon>
        <taxon>Arthropoda</taxon>
        <taxon>Hexapoda</taxon>
        <taxon>Insecta</taxon>
        <taxon>Pterygota</taxon>
        <taxon>Neoptera</taxon>
        <taxon>Paraneoptera</taxon>
        <taxon>Hemiptera</taxon>
        <taxon>Sternorrhyncha</taxon>
        <taxon>Aphidomorpha</taxon>
        <taxon>Aphidoidea</taxon>
        <taxon>Aphididae</taxon>
        <taxon>Aphidini</taxon>
        <taxon>Aphis</taxon>
        <taxon>Aphis</taxon>
    </lineage>
</organism>
<dbReference type="GO" id="GO:0003964">
    <property type="term" value="F:RNA-directed DNA polymerase activity"/>
    <property type="evidence" value="ECO:0007669"/>
    <property type="project" value="UniProtKB-KW"/>
</dbReference>
<keyword evidence="1" id="KW-0695">RNA-directed DNA polymerase</keyword>
<dbReference type="EMBL" id="VUJU01010586">
    <property type="protein sequence ID" value="KAF0713711.1"/>
    <property type="molecule type" value="Genomic_DNA"/>
</dbReference>
<evidence type="ECO:0000313" key="2">
    <source>
        <dbReference type="Proteomes" id="UP000478052"/>
    </source>
</evidence>
<gene>
    <name evidence="1" type="ORF">FWK35_00029662</name>
</gene>
<proteinExistence type="predicted"/>
<sequence>MYNQIKQNSSQELDGISQHLLFRNAINFSDKSNIENYHPISQISNIAKAFEKKRIKKELVHYTLKLIVFYHTPNSVLFLVKVLNKQLQQYQAIFIIFSKIKKKTLVLQNVSTFGINYGMAQNLSSSYLKNRKQHVRINNELSEVTSIICGVPQGTTLSHTLFNKNINQIIT</sequence>
<name>A0A6G0VZJ2_APHCR</name>
<dbReference type="Proteomes" id="UP000478052">
    <property type="component" value="Unassembled WGS sequence"/>
</dbReference>
<dbReference type="OrthoDB" id="445826at2759"/>